<keyword evidence="2" id="KW-1185">Reference proteome</keyword>
<reference evidence="1" key="1">
    <citation type="submission" date="2022-11" db="EMBL/GenBank/DDBJ databases">
        <authorList>
            <person name="Kikuchi T."/>
        </authorList>
    </citation>
    <scope>NUCLEOTIDE SEQUENCE</scope>
    <source>
        <strain evidence="1">PS1010</strain>
    </source>
</reference>
<dbReference type="AlphaFoldDB" id="A0A9P1J0F3"/>
<evidence type="ECO:0000313" key="2">
    <source>
        <dbReference type="Proteomes" id="UP001152747"/>
    </source>
</evidence>
<protein>
    <submittedName>
        <fullName evidence="1">Uncharacterized protein</fullName>
    </submittedName>
</protein>
<dbReference type="Proteomes" id="UP001152747">
    <property type="component" value="Unassembled WGS sequence"/>
</dbReference>
<dbReference type="EMBL" id="CANHGI010000005">
    <property type="protein sequence ID" value="CAI5453494.1"/>
    <property type="molecule type" value="Genomic_DNA"/>
</dbReference>
<sequence length="82" mass="9269">MQSRKNRVWKQPSFSRRSGFLLLDKDLIQDISHCSCQQSTKSCGKCCDSSSIQIPQVVNLMVTLNVSKTHKSRNVANTDLKL</sequence>
<proteinExistence type="predicted"/>
<organism evidence="1 2">
    <name type="scientific">Caenorhabditis angaria</name>
    <dbReference type="NCBI Taxonomy" id="860376"/>
    <lineage>
        <taxon>Eukaryota</taxon>
        <taxon>Metazoa</taxon>
        <taxon>Ecdysozoa</taxon>
        <taxon>Nematoda</taxon>
        <taxon>Chromadorea</taxon>
        <taxon>Rhabditida</taxon>
        <taxon>Rhabditina</taxon>
        <taxon>Rhabditomorpha</taxon>
        <taxon>Rhabditoidea</taxon>
        <taxon>Rhabditidae</taxon>
        <taxon>Peloderinae</taxon>
        <taxon>Caenorhabditis</taxon>
    </lineage>
</organism>
<evidence type="ECO:0000313" key="1">
    <source>
        <dbReference type="EMBL" id="CAI5453494.1"/>
    </source>
</evidence>
<comment type="caution">
    <text evidence="1">The sequence shown here is derived from an EMBL/GenBank/DDBJ whole genome shotgun (WGS) entry which is preliminary data.</text>
</comment>
<name>A0A9P1J0F3_9PELO</name>
<accession>A0A9P1J0F3</accession>
<gene>
    <name evidence="1" type="ORF">CAMP_LOCUS16131</name>
</gene>